<evidence type="ECO:0000313" key="2">
    <source>
        <dbReference type="EMBL" id="PLC48233.1"/>
    </source>
</evidence>
<evidence type="ECO:0000313" key="3">
    <source>
        <dbReference type="Proteomes" id="UP000234190"/>
    </source>
</evidence>
<dbReference type="RefSeq" id="WP_102075598.1">
    <property type="nucleotide sequence ID" value="NZ_PDNW01000024.1"/>
</dbReference>
<dbReference type="EMBL" id="PDNW01000024">
    <property type="protein sequence ID" value="PLC48233.1"/>
    <property type="molecule type" value="Genomic_DNA"/>
</dbReference>
<accession>A0A2N4TZP5</accession>
<dbReference type="Pfam" id="PF10617">
    <property type="entry name" value="DUF2474"/>
    <property type="match status" value="1"/>
</dbReference>
<keyword evidence="1" id="KW-1133">Transmembrane helix</keyword>
<protein>
    <submittedName>
        <fullName evidence="2">DUF2474 domain-containing protein</fullName>
    </submittedName>
</protein>
<dbReference type="InterPro" id="IPR018895">
    <property type="entry name" value="DUF2474"/>
</dbReference>
<evidence type="ECO:0000256" key="1">
    <source>
        <dbReference type="SAM" id="Phobius"/>
    </source>
</evidence>
<keyword evidence="1" id="KW-0472">Membrane</keyword>
<organism evidence="2 3">
    <name type="scientific">Pollutimonas subterranea</name>
    <dbReference type="NCBI Taxonomy" id="2045210"/>
    <lineage>
        <taxon>Bacteria</taxon>
        <taxon>Pseudomonadati</taxon>
        <taxon>Pseudomonadota</taxon>
        <taxon>Betaproteobacteria</taxon>
        <taxon>Burkholderiales</taxon>
        <taxon>Alcaligenaceae</taxon>
        <taxon>Pollutimonas</taxon>
    </lineage>
</organism>
<dbReference type="AlphaFoldDB" id="A0A2N4TZP5"/>
<reference evidence="2 3" key="1">
    <citation type="submission" date="2017-10" db="EMBL/GenBank/DDBJ databases">
        <title>Two draft genome sequences of Pusillimonas sp. strains isolated from a nitrate- and radionuclide-contaminated groundwater in Russia.</title>
        <authorList>
            <person name="Grouzdev D.S."/>
            <person name="Tourova T.P."/>
            <person name="Goeva M.A."/>
            <person name="Babich T.L."/>
            <person name="Sokolova D.S."/>
            <person name="Abdullin R."/>
            <person name="Poltaraus A.B."/>
            <person name="Toshchakov S.V."/>
            <person name="Nazina T.N."/>
        </authorList>
    </citation>
    <scope>NUCLEOTIDE SEQUENCE [LARGE SCALE GENOMIC DNA]</scope>
    <source>
        <strain evidence="2 3">JR1/69-3-13</strain>
    </source>
</reference>
<proteinExistence type="predicted"/>
<feature type="transmembrane region" description="Helical" evidence="1">
    <location>
        <begin position="17"/>
        <end position="38"/>
    </location>
</feature>
<sequence>MAENNSKTPRPSWPKRIAWLVGIWGASIAALAIAAYLLRIVMDLAGMTAGNP</sequence>
<dbReference type="Proteomes" id="UP000234190">
    <property type="component" value="Unassembled WGS sequence"/>
</dbReference>
<keyword evidence="1" id="KW-0812">Transmembrane</keyword>
<name>A0A2N4TZP5_9BURK</name>
<keyword evidence="3" id="KW-1185">Reference proteome</keyword>
<comment type="caution">
    <text evidence="2">The sequence shown here is derived from an EMBL/GenBank/DDBJ whole genome shotgun (WGS) entry which is preliminary data.</text>
</comment>
<gene>
    <name evidence="2" type="ORF">CR159_19360</name>
</gene>